<dbReference type="Proteomes" id="UP000596977">
    <property type="component" value="Unassembled WGS sequence"/>
</dbReference>
<organism evidence="1 2">
    <name type="scientific">Pelagibacterium lentulum</name>
    <dbReference type="NCBI Taxonomy" id="2029865"/>
    <lineage>
        <taxon>Bacteria</taxon>
        <taxon>Pseudomonadati</taxon>
        <taxon>Pseudomonadota</taxon>
        <taxon>Alphaproteobacteria</taxon>
        <taxon>Hyphomicrobiales</taxon>
        <taxon>Devosiaceae</taxon>
        <taxon>Pelagibacterium</taxon>
    </lineage>
</organism>
<dbReference type="AlphaFoldDB" id="A0A916RNQ1"/>
<keyword evidence="2" id="KW-1185">Reference proteome</keyword>
<accession>A0A916RNQ1</accession>
<evidence type="ECO:0000313" key="2">
    <source>
        <dbReference type="Proteomes" id="UP000596977"/>
    </source>
</evidence>
<comment type="caution">
    <text evidence="1">The sequence shown here is derived from an EMBL/GenBank/DDBJ whole genome shotgun (WGS) entry which is preliminary data.</text>
</comment>
<name>A0A916RNQ1_9HYPH</name>
<proteinExistence type="predicted"/>
<gene>
    <name evidence="1" type="ORF">GCM10011499_34160</name>
</gene>
<dbReference type="EMBL" id="BMKB01000007">
    <property type="protein sequence ID" value="GGA61037.1"/>
    <property type="molecule type" value="Genomic_DNA"/>
</dbReference>
<evidence type="ECO:0000313" key="1">
    <source>
        <dbReference type="EMBL" id="GGA61037.1"/>
    </source>
</evidence>
<sequence length="62" mass="6311">MDWTVRSKTDEGSLCRPTFDPSAGAFCSIPSTIVPALDPGISLCSACLGGTDPRVKPAGEAG</sequence>
<protein>
    <submittedName>
        <fullName evidence="1">Uncharacterized protein</fullName>
    </submittedName>
</protein>
<reference evidence="1 2" key="1">
    <citation type="journal article" date="2014" name="Int. J. Syst. Evol. Microbiol.">
        <title>Complete genome sequence of Corynebacterium casei LMG S-19264T (=DSM 44701T), isolated from a smear-ripened cheese.</title>
        <authorList>
            <consortium name="US DOE Joint Genome Institute (JGI-PGF)"/>
            <person name="Walter F."/>
            <person name="Albersmeier A."/>
            <person name="Kalinowski J."/>
            <person name="Ruckert C."/>
        </authorList>
    </citation>
    <scope>NUCLEOTIDE SEQUENCE [LARGE SCALE GENOMIC DNA]</scope>
    <source>
        <strain evidence="1 2">CGMCC 1.15896</strain>
    </source>
</reference>